<feature type="transmembrane region" description="Helical" evidence="1">
    <location>
        <begin position="6"/>
        <end position="24"/>
    </location>
</feature>
<evidence type="ECO:0000313" key="2">
    <source>
        <dbReference type="EMBL" id="GAA2105059.1"/>
    </source>
</evidence>
<evidence type="ECO:0000256" key="1">
    <source>
        <dbReference type="SAM" id="Phobius"/>
    </source>
</evidence>
<evidence type="ECO:0000313" key="3">
    <source>
        <dbReference type="Proteomes" id="UP001500984"/>
    </source>
</evidence>
<gene>
    <name evidence="2" type="ORF">GCM10009823_30110</name>
</gene>
<keyword evidence="3" id="KW-1185">Reference proteome</keyword>
<keyword evidence="1" id="KW-0812">Transmembrane</keyword>
<keyword evidence="1" id="KW-1133">Transmembrane helix</keyword>
<feature type="transmembrane region" description="Helical" evidence="1">
    <location>
        <begin position="36"/>
        <end position="56"/>
    </location>
</feature>
<dbReference type="EMBL" id="BAAAPZ010000018">
    <property type="protein sequence ID" value="GAA2105059.1"/>
    <property type="molecule type" value="Genomic_DNA"/>
</dbReference>
<keyword evidence="1" id="KW-0472">Membrane</keyword>
<name>A0ABN2X5A5_9MICO</name>
<proteinExistence type="predicted"/>
<protein>
    <recommendedName>
        <fullName evidence="4">Cardiolipin synthase N-terminal domain-containing protein</fullName>
    </recommendedName>
</protein>
<comment type="caution">
    <text evidence="2">The sequence shown here is derived from an EMBL/GenBank/DDBJ whole genome shotgun (WGS) entry which is preliminary data.</text>
</comment>
<organism evidence="2 3">
    <name type="scientific">Brevibacterium salitolerans</name>
    <dbReference type="NCBI Taxonomy" id="1403566"/>
    <lineage>
        <taxon>Bacteria</taxon>
        <taxon>Bacillati</taxon>
        <taxon>Actinomycetota</taxon>
        <taxon>Actinomycetes</taxon>
        <taxon>Micrococcales</taxon>
        <taxon>Brevibacteriaceae</taxon>
        <taxon>Brevibacterium</taxon>
    </lineage>
</organism>
<dbReference type="Proteomes" id="UP001500984">
    <property type="component" value="Unassembled WGS sequence"/>
</dbReference>
<dbReference type="RefSeq" id="WP_291796441.1">
    <property type="nucleotide sequence ID" value="NZ_BAAAPZ010000018.1"/>
</dbReference>
<reference evidence="2 3" key="1">
    <citation type="journal article" date="2019" name="Int. J. Syst. Evol. Microbiol.">
        <title>The Global Catalogue of Microorganisms (GCM) 10K type strain sequencing project: providing services to taxonomists for standard genome sequencing and annotation.</title>
        <authorList>
            <consortium name="The Broad Institute Genomics Platform"/>
            <consortium name="The Broad Institute Genome Sequencing Center for Infectious Disease"/>
            <person name="Wu L."/>
            <person name="Ma J."/>
        </authorList>
    </citation>
    <scope>NUCLEOTIDE SEQUENCE [LARGE SCALE GENOMIC DNA]</scope>
    <source>
        <strain evidence="2 3">JCM 15900</strain>
    </source>
</reference>
<accession>A0ABN2X5A5</accession>
<sequence length="63" mass="6670">MGFVKVLVVVVALLLVLGSALRRWGRKRSNARMARLGTVTLALMILPAGIAVWLVILSAEAAG</sequence>
<evidence type="ECO:0008006" key="4">
    <source>
        <dbReference type="Google" id="ProtNLM"/>
    </source>
</evidence>